<dbReference type="Gene3D" id="3.40.50.300">
    <property type="entry name" value="P-loop containing nucleotide triphosphate hydrolases"/>
    <property type="match status" value="1"/>
</dbReference>
<dbReference type="GO" id="GO:0006355">
    <property type="term" value="P:regulation of DNA-templated transcription"/>
    <property type="evidence" value="ECO:0007669"/>
    <property type="project" value="InterPro"/>
</dbReference>
<dbReference type="SUPFAM" id="SSF52540">
    <property type="entry name" value="P-loop containing nucleoside triphosphate hydrolases"/>
    <property type="match status" value="1"/>
</dbReference>
<reference evidence="7" key="1">
    <citation type="submission" date="2023-07" db="EMBL/GenBank/DDBJ databases">
        <title>Sorghum-associated microbial communities from plants grown in Nebraska, USA.</title>
        <authorList>
            <person name="Schachtman D."/>
        </authorList>
    </citation>
    <scope>NUCLEOTIDE SEQUENCE</scope>
    <source>
        <strain evidence="7">DS3315</strain>
    </source>
</reference>
<proteinExistence type="predicted"/>
<evidence type="ECO:0000256" key="2">
    <source>
        <dbReference type="ARBA" id="ARBA00022840"/>
    </source>
</evidence>
<dbReference type="InterPro" id="IPR003018">
    <property type="entry name" value="GAF"/>
</dbReference>
<dbReference type="InterPro" id="IPR027417">
    <property type="entry name" value="P-loop_NTPase"/>
</dbReference>
<dbReference type="SMART" id="SM00382">
    <property type="entry name" value="AAA"/>
    <property type="match status" value="1"/>
</dbReference>
<organism evidence="7 8">
    <name type="scientific">Variovorax paradoxus</name>
    <dbReference type="NCBI Taxonomy" id="34073"/>
    <lineage>
        <taxon>Bacteria</taxon>
        <taxon>Pseudomonadati</taxon>
        <taxon>Pseudomonadota</taxon>
        <taxon>Betaproteobacteria</taxon>
        <taxon>Burkholderiales</taxon>
        <taxon>Comamonadaceae</taxon>
        <taxon>Variovorax</taxon>
    </lineage>
</organism>
<gene>
    <name evidence="7" type="ORF">J2W39_000201</name>
</gene>
<dbReference type="InterPro" id="IPR002078">
    <property type="entry name" value="Sigma_54_int"/>
</dbReference>
<dbReference type="FunFam" id="3.40.50.300:FF:000006">
    <property type="entry name" value="DNA-binding transcriptional regulator NtrC"/>
    <property type="match status" value="1"/>
</dbReference>
<evidence type="ECO:0000256" key="4">
    <source>
        <dbReference type="ARBA" id="ARBA00023125"/>
    </source>
</evidence>
<dbReference type="Pfam" id="PF01590">
    <property type="entry name" value="GAF"/>
    <property type="match status" value="1"/>
</dbReference>
<dbReference type="InterPro" id="IPR002197">
    <property type="entry name" value="HTH_Fis"/>
</dbReference>
<dbReference type="Pfam" id="PF25601">
    <property type="entry name" value="AAA_lid_14"/>
    <property type="match status" value="1"/>
</dbReference>
<name>A0AAW8E804_VARPD</name>
<keyword evidence="4" id="KW-0238">DNA-binding</keyword>
<dbReference type="PROSITE" id="PS00675">
    <property type="entry name" value="SIGMA54_INTERACT_1"/>
    <property type="match status" value="1"/>
</dbReference>
<sequence length="632" mass="67482">MAQLQASWRRSAAAGLSENAVPPTVVSRTALEAARDRSGNLLKYGHGSMENTHEQLAGTHSVVLLADTDGVVLSSKGDADFMAGPHGRSFVPGVCLGEGVAGTNAVGTAIANRGPVAIDTDEHYLQQFRSICGSAAPVFDPAGLLLGVIAAYSTSPGSQALTLGLIRTVAVLIENRILVREMANEILVHLHPAAEYLGTIKQGIAVFTVDGKLIATNTAARDILRLDVDDVPTKQFRDVFASAFPMKDFLDEVRAAGGAPFTTSLKDGREVVLIASIGASAGPVGRRSDAQDRPDGGIKSGKLKGTSILFKDLDLGDPLIHRAILKASSIQGSDIPLLIEGESGVGKEVFTAAFHNSGPRQRGPFVAVNCAAIPEALIESELFGYEEGAFTGAKKKGYDGRIMQANGGTLFLDEIGDMPLALQARMLRVLQERQVTPLASTRSVDVDVSLVCATHRNLRDEVAAGRFREDLYYRLNGLRIQLPALRARTDIDRLIDLVIDAESGGRTIELAPEVREALRTYAWPGNIRELQMVLRTAIAILGKGTLMTIEYLPDEFIVVEKERPEASLPDLPEGDLARLESGAIRRAMSTAEGNVSKAARTLGISRKTLYRKLAHMHLGTGAGEDGPPGPRK</sequence>
<dbReference type="AlphaFoldDB" id="A0AAW8E804"/>
<dbReference type="CDD" id="cd00009">
    <property type="entry name" value="AAA"/>
    <property type="match status" value="1"/>
</dbReference>
<dbReference type="PROSITE" id="PS50045">
    <property type="entry name" value="SIGMA54_INTERACT_4"/>
    <property type="match status" value="1"/>
</dbReference>
<dbReference type="EMBL" id="JAUSRV010000001">
    <property type="protein sequence ID" value="MDP9968978.1"/>
    <property type="molecule type" value="Genomic_DNA"/>
</dbReference>
<dbReference type="Pfam" id="PF02954">
    <property type="entry name" value="HTH_8"/>
    <property type="match status" value="1"/>
</dbReference>
<keyword evidence="2" id="KW-0067">ATP-binding</keyword>
<evidence type="ECO:0000259" key="6">
    <source>
        <dbReference type="PROSITE" id="PS50045"/>
    </source>
</evidence>
<dbReference type="Gene3D" id="1.10.8.60">
    <property type="match status" value="1"/>
</dbReference>
<dbReference type="Gene3D" id="1.10.10.60">
    <property type="entry name" value="Homeodomain-like"/>
    <property type="match status" value="1"/>
</dbReference>
<dbReference type="InterPro" id="IPR003593">
    <property type="entry name" value="AAA+_ATPase"/>
</dbReference>
<dbReference type="Pfam" id="PF00158">
    <property type="entry name" value="Sigma54_activat"/>
    <property type="match status" value="1"/>
</dbReference>
<evidence type="ECO:0000256" key="3">
    <source>
        <dbReference type="ARBA" id="ARBA00023015"/>
    </source>
</evidence>
<dbReference type="PANTHER" id="PTHR32071">
    <property type="entry name" value="TRANSCRIPTIONAL REGULATORY PROTEIN"/>
    <property type="match status" value="1"/>
</dbReference>
<dbReference type="InterPro" id="IPR025662">
    <property type="entry name" value="Sigma_54_int_dom_ATP-bd_1"/>
</dbReference>
<keyword evidence="3" id="KW-0805">Transcription regulation</keyword>
<comment type="caution">
    <text evidence="7">The sequence shown here is derived from an EMBL/GenBank/DDBJ whole genome shotgun (WGS) entry which is preliminary data.</text>
</comment>
<keyword evidence="1" id="KW-0547">Nucleotide-binding</keyword>
<feature type="domain" description="Sigma-54 factor interaction" evidence="6">
    <location>
        <begin position="313"/>
        <end position="539"/>
    </location>
</feature>
<dbReference type="InterPro" id="IPR029016">
    <property type="entry name" value="GAF-like_dom_sf"/>
</dbReference>
<dbReference type="RefSeq" id="WP_307591646.1">
    <property type="nucleotide sequence ID" value="NZ_JAUSRV010000001.1"/>
</dbReference>
<dbReference type="Gene3D" id="3.30.450.40">
    <property type="match status" value="1"/>
</dbReference>
<dbReference type="PANTHER" id="PTHR32071:SF77">
    <property type="entry name" value="TRANSCRIPTIONAL REGULATORY PROTEIN"/>
    <property type="match status" value="1"/>
</dbReference>
<dbReference type="GO" id="GO:0043565">
    <property type="term" value="F:sequence-specific DNA binding"/>
    <property type="evidence" value="ECO:0007669"/>
    <property type="project" value="InterPro"/>
</dbReference>
<evidence type="ECO:0000313" key="7">
    <source>
        <dbReference type="EMBL" id="MDP9968978.1"/>
    </source>
</evidence>
<protein>
    <submittedName>
        <fullName evidence="7">Transcriptional regulator of acetoin/glycerol metabolism</fullName>
    </submittedName>
</protein>
<dbReference type="PRINTS" id="PR01590">
    <property type="entry name" value="HTHFIS"/>
</dbReference>
<dbReference type="SUPFAM" id="SSF46689">
    <property type="entry name" value="Homeodomain-like"/>
    <property type="match status" value="1"/>
</dbReference>
<evidence type="ECO:0000256" key="5">
    <source>
        <dbReference type="ARBA" id="ARBA00023163"/>
    </source>
</evidence>
<dbReference type="GO" id="GO:0005524">
    <property type="term" value="F:ATP binding"/>
    <property type="evidence" value="ECO:0007669"/>
    <property type="project" value="UniProtKB-KW"/>
</dbReference>
<dbReference type="InterPro" id="IPR058031">
    <property type="entry name" value="AAA_lid_NorR"/>
</dbReference>
<keyword evidence="5" id="KW-0804">Transcription</keyword>
<dbReference type="InterPro" id="IPR009057">
    <property type="entry name" value="Homeodomain-like_sf"/>
</dbReference>
<dbReference type="Proteomes" id="UP001224845">
    <property type="component" value="Unassembled WGS sequence"/>
</dbReference>
<dbReference type="PROSITE" id="PS00676">
    <property type="entry name" value="SIGMA54_INTERACT_2"/>
    <property type="match status" value="1"/>
</dbReference>
<accession>A0AAW8E804</accession>
<evidence type="ECO:0000256" key="1">
    <source>
        <dbReference type="ARBA" id="ARBA00022741"/>
    </source>
</evidence>
<evidence type="ECO:0000313" key="8">
    <source>
        <dbReference type="Proteomes" id="UP001224845"/>
    </source>
</evidence>
<dbReference type="InterPro" id="IPR025943">
    <property type="entry name" value="Sigma_54_int_dom_ATP-bd_2"/>
</dbReference>